<keyword evidence="1" id="KW-0808">Transferase</keyword>
<dbReference type="InterPro" id="IPR036940">
    <property type="entry name" value="PI3/4_kinase_cat_sf"/>
</dbReference>
<dbReference type="EMBL" id="JACEFF010000548">
    <property type="protein sequence ID" value="KAH9635483.1"/>
    <property type="molecule type" value="Genomic_DNA"/>
</dbReference>
<evidence type="ECO:0000256" key="1">
    <source>
        <dbReference type="ARBA" id="ARBA00022679"/>
    </source>
</evidence>
<feature type="domain" description="PI3K/PI4K catalytic" evidence="3">
    <location>
        <begin position="1"/>
        <end position="161"/>
    </location>
</feature>
<dbReference type="AlphaFoldDB" id="A0A922MF67"/>
<dbReference type="InterPro" id="IPR011009">
    <property type="entry name" value="Kinase-like_dom_sf"/>
</dbReference>
<dbReference type="GO" id="GO:0046854">
    <property type="term" value="P:phosphatidylinositol phosphate biosynthetic process"/>
    <property type="evidence" value="ECO:0007669"/>
    <property type="project" value="InterPro"/>
</dbReference>
<dbReference type="GO" id="GO:0004430">
    <property type="term" value="F:1-phosphatidylinositol 4-kinase activity"/>
    <property type="evidence" value="ECO:0007669"/>
    <property type="project" value="TreeGrafter"/>
</dbReference>
<gene>
    <name evidence="4" type="ORF">HF086_015483</name>
</gene>
<dbReference type="PROSITE" id="PS50290">
    <property type="entry name" value="PI3_4_KINASE_3"/>
    <property type="match status" value="1"/>
</dbReference>
<comment type="caution">
    <text evidence="4">The sequence shown here is derived from an EMBL/GenBank/DDBJ whole genome shotgun (WGS) entry which is preliminary data.</text>
</comment>
<evidence type="ECO:0000259" key="3">
    <source>
        <dbReference type="PROSITE" id="PS50290"/>
    </source>
</evidence>
<dbReference type="Proteomes" id="UP000814243">
    <property type="component" value="Unassembled WGS sequence"/>
</dbReference>
<evidence type="ECO:0000256" key="2">
    <source>
        <dbReference type="ARBA" id="ARBA00022777"/>
    </source>
</evidence>
<reference evidence="4" key="1">
    <citation type="journal article" date="2021" name="G3 (Bethesda)">
        <title>Genome and transcriptome analysis of the beet armyworm Spodoptera exigua reveals targets for pest control. .</title>
        <authorList>
            <person name="Simon S."/>
            <person name="Breeschoten T."/>
            <person name="Jansen H.J."/>
            <person name="Dirks R.P."/>
            <person name="Schranz M.E."/>
            <person name="Ros V.I.D."/>
        </authorList>
    </citation>
    <scope>NUCLEOTIDE SEQUENCE</scope>
    <source>
        <strain evidence="4">TB_SE_WUR_2020</strain>
    </source>
</reference>
<proteinExistence type="predicted"/>
<evidence type="ECO:0000313" key="5">
    <source>
        <dbReference type="Proteomes" id="UP000814243"/>
    </source>
</evidence>
<dbReference type="PANTHER" id="PTHR10048">
    <property type="entry name" value="PHOSPHATIDYLINOSITOL KINASE"/>
    <property type="match status" value="1"/>
</dbReference>
<dbReference type="InterPro" id="IPR015433">
    <property type="entry name" value="PI3/4_kinase"/>
</dbReference>
<sequence>MVTCNSRGLLTSFWSTLGIGDREQSEDNVLNSVSLHQIKKQSGKSLRAWLELEHGPPNSEGFLRAQNNFLTQEFVDVMDGENSDMFQYFKILILRGLIAARKHCDQIIHVVELMRMGGQLSCLRSSSAVSSFRARFHVGRTEPALAALVERLVRDALHSLSTRLYDNYQLSPGEELIWCRPRDVDMQLPTCCRSESKSSCVSGADNDLPKLLGLLSFPFGCNGDLSRLLTTDPTVRDCPGELPKQCPMHLL</sequence>
<dbReference type="GO" id="GO:0016020">
    <property type="term" value="C:membrane"/>
    <property type="evidence" value="ECO:0007669"/>
    <property type="project" value="TreeGrafter"/>
</dbReference>
<dbReference type="GO" id="GO:0005737">
    <property type="term" value="C:cytoplasm"/>
    <property type="evidence" value="ECO:0007669"/>
    <property type="project" value="TreeGrafter"/>
</dbReference>
<keyword evidence="2" id="KW-0418">Kinase</keyword>
<organism evidence="4 5">
    <name type="scientific">Spodoptera exigua</name>
    <name type="common">Beet armyworm</name>
    <name type="synonym">Noctua fulgens</name>
    <dbReference type="NCBI Taxonomy" id="7107"/>
    <lineage>
        <taxon>Eukaryota</taxon>
        <taxon>Metazoa</taxon>
        <taxon>Ecdysozoa</taxon>
        <taxon>Arthropoda</taxon>
        <taxon>Hexapoda</taxon>
        <taxon>Insecta</taxon>
        <taxon>Pterygota</taxon>
        <taxon>Neoptera</taxon>
        <taxon>Endopterygota</taxon>
        <taxon>Lepidoptera</taxon>
        <taxon>Glossata</taxon>
        <taxon>Ditrysia</taxon>
        <taxon>Noctuoidea</taxon>
        <taxon>Noctuidae</taxon>
        <taxon>Amphipyrinae</taxon>
        <taxon>Spodoptera</taxon>
    </lineage>
</organism>
<dbReference type="SUPFAM" id="SSF56112">
    <property type="entry name" value="Protein kinase-like (PK-like)"/>
    <property type="match status" value="1"/>
</dbReference>
<dbReference type="PANTHER" id="PTHR10048:SF22">
    <property type="entry name" value="PHOSPHATIDYLINOSITOL 4-KINASE BETA"/>
    <property type="match status" value="1"/>
</dbReference>
<dbReference type="SMART" id="SM00146">
    <property type="entry name" value="PI3Kc"/>
    <property type="match status" value="1"/>
</dbReference>
<dbReference type="InterPro" id="IPR000403">
    <property type="entry name" value="PI3/4_kinase_cat_dom"/>
</dbReference>
<accession>A0A922MF67</accession>
<name>A0A922MF67_SPOEX</name>
<protein>
    <recommendedName>
        <fullName evidence="3">PI3K/PI4K catalytic domain-containing protein</fullName>
    </recommendedName>
</protein>
<evidence type="ECO:0000313" key="4">
    <source>
        <dbReference type="EMBL" id="KAH9635483.1"/>
    </source>
</evidence>
<dbReference type="Gene3D" id="1.10.1070.11">
    <property type="entry name" value="Phosphatidylinositol 3-/4-kinase, catalytic domain"/>
    <property type="match status" value="1"/>
</dbReference>
<dbReference type="GO" id="GO:0048015">
    <property type="term" value="P:phosphatidylinositol-mediated signaling"/>
    <property type="evidence" value="ECO:0007669"/>
    <property type="project" value="TreeGrafter"/>
</dbReference>